<comment type="caution">
    <text evidence="2">The sequence shown here is derived from an EMBL/GenBank/DDBJ whole genome shotgun (WGS) entry which is preliminary data.</text>
</comment>
<gene>
    <name evidence="2" type="ORF">GCM10009745_79830</name>
</gene>
<evidence type="ECO:0008006" key="4">
    <source>
        <dbReference type="Google" id="ProtNLM"/>
    </source>
</evidence>
<reference evidence="2 3" key="1">
    <citation type="journal article" date="2019" name="Int. J. Syst. Evol. Microbiol.">
        <title>The Global Catalogue of Microorganisms (GCM) 10K type strain sequencing project: providing services to taxonomists for standard genome sequencing and annotation.</title>
        <authorList>
            <consortium name="The Broad Institute Genomics Platform"/>
            <consortium name="The Broad Institute Genome Sequencing Center for Infectious Disease"/>
            <person name="Wu L."/>
            <person name="Ma J."/>
        </authorList>
    </citation>
    <scope>NUCLEOTIDE SEQUENCE [LARGE SCALE GENOMIC DNA]</scope>
    <source>
        <strain evidence="2 3">JCM 14307</strain>
    </source>
</reference>
<proteinExistence type="predicted"/>
<name>A0ABN2J6I2_9ACTN</name>
<evidence type="ECO:0000313" key="2">
    <source>
        <dbReference type="EMBL" id="GAA1718941.1"/>
    </source>
</evidence>
<dbReference type="Proteomes" id="UP001500280">
    <property type="component" value="Unassembled WGS sequence"/>
</dbReference>
<accession>A0ABN2J6I2</accession>
<feature type="compositionally biased region" description="Basic and acidic residues" evidence="1">
    <location>
        <begin position="249"/>
        <end position="265"/>
    </location>
</feature>
<organism evidence="2 3">
    <name type="scientific">Kribbella yunnanensis</name>
    <dbReference type="NCBI Taxonomy" id="190194"/>
    <lineage>
        <taxon>Bacteria</taxon>
        <taxon>Bacillati</taxon>
        <taxon>Actinomycetota</taxon>
        <taxon>Actinomycetes</taxon>
        <taxon>Propionibacteriales</taxon>
        <taxon>Kribbellaceae</taxon>
        <taxon>Kribbella</taxon>
    </lineage>
</organism>
<evidence type="ECO:0000313" key="3">
    <source>
        <dbReference type="Proteomes" id="UP001500280"/>
    </source>
</evidence>
<dbReference type="RefSeq" id="WP_344164803.1">
    <property type="nucleotide sequence ID" value="NZ_BAAANF010000030.1"/>
</dbReference>
<evidence type="ECO:0000256" key="1">
    <source>
        <dbReference type="SAM" id="MobiDB-lite"/>
    </source>
</evidence>
<feature type="region of interest" description="Disordered" evidence="1">
    <location>
        <begin position="207"/>
        <end position="265"/>
    </location>
</feature>
<keyword evidence="3" id="KW-1185">Reference proteome</keyword>
<dbReference type="EMBL" id="BAAANF010000030">
    <property type="protein sequence ID" value="GAA1718941.1"/>
    <property type="molecule type" value="Genomic_DNA"/>
</dbReference>
<sequence length="265" mass="29142">MSTPAQEQQRAAVLADTAFRALTAARVSLGEAADTTRDVDNYLRRSEEDIFELPPQANRVREAEEPAPFQRNAQYLAGQVDDRLRAGRRGIDEVRDRLGDGARALKASREALTELSELPVEHDQAAMSRLAYQLDTLDRAVDNFGESINQADRRLVAAREAIDPLLNSSQYVDDRQATAARITNVAESLDTQLMQTRAGLRTLNEGFDDARGDANQAKGESAELAKAFHAAANPTPRADQHPQKAATDAAHKPKESEITSRLRDL</sequence>
<protein>
    <recommendedName>
        <fullName evidence="4">PA containing protein</fullName>
    </recommendedName>
</protein>